<comment type="caution">
    <text evidence="1">The sequence shown here is derived from an EMBL/GenBank/DDBJ whole genome shotgun (WGS) entry which is preliminary data.</text>
</comment>
<evidence type="ECO:0000313" key="1">
    <source>
        <dbReference type="EMBL" id="CAH6722924.1"/>
    </source>
</evidence>
<name>A0ACA9YCZ1_9ASCO</name>
<organism evidence="1 2">
    <name type="scientific">[Candida] jaroonii</name>
    <dbReference type="NCBI Taxonomy" id="467808"/>
    <lineage>
        <taxon>Eukaryota</taxon>
        <taxon>Fungi</taxon>
        <taxon>Dikarya</taxon>
        <taxon>Ascomycota</taxon>
        <taxon>Saccharomycotina</taxon>
        <taxon>Pichiomycetes</taxon>
        <taxon>Debaryomycetaceae</taxon>
        <taxon>Yamadazyma</taxon>
    </lineage>
</organism>
<gene>
    <name evidence="1" type="ORF">CLIB1444_12S00320</name>
</gene>
<dbReference type="Proteomes" id="UP001152531">
    <property type="component" value="Unassembled WGS sequence"/>
</dbReference>
<accession>A0ACA9YCZ1</accession>
<dbReference type="EMBL" id="CALSDN010000012">
    <property type="protein sequence ID" value="CAH6722924.1"/>
    <property type="molecule type" value="Genomic_DNA"/>
</dbReference>
<protein>
    <submittedName>
        <fullName evidence="1">Acyl-coenzyme A oxidase</fullName>
    </submittedName>
</protein>
<proteinExistence type="predicted"/>
<reference evidence="1" key="1">
    <citation type="submission" date="2022-06" db="EMBL/GenBank/DDBJ databases">
        <authorList>
            <person name="Legras J.-L."/>
            <person name="Devillers H."/>
            <person name="Grondin C."/>
        </authorList>
    </citation>
    <scope>NUCLEOTIDE SEQUENCE</scope>
    <source>
        <strain evidence="1">CLIB 1444</strain>
    </source>
</reference>
<keyword evidence="2" id="KW-1185">Reference proteome</keyword>
<evidence type="ECO:0000313" key="2">
    <source>
        <dbReference type="Proteomes" id="UP001152531"/>
    </source>
</evidence>
<sequence>MESLRDCKLPIDRIHSILEGGDANARHVLNIYQDLERDGILSSRFDEYDMSTEETRELTAVRIDRLTQYLETESFEDFFKRLNIVTVYDMSLGIRISINLGLFLNCIKGNGTDEQVQYWSYTREAESIKQVYGCFAMTELGHGSNVAGCETTATFDKETDQFIINTPHIGATKWWIGGAAHSATHSVCYARLLVEGKDYGVKIFVVPLRDSKHDLLPGISIGDIGSKMGRHGVDNGWIQYTNVKIPRHFMLQKWCKVDRQGNVKLPPLEQLSYISLLGGRVYMAIDSYRICARFVTIALRYASVRRQFGNTILDYPLHQKRLLPWLAITYAMAIGTQKLDQQLKGIYQGEDVIKRAKALFIDSASLKSTCTWLAADCIDQCRQACGGHGYSAYNGFGRAYDDWVVQCTWEGDNTVLSLSVAKSMKDRKPIDYKLELFSVDGVLKAVESLLSKIDSPVQISKLKCHYYLLSSFKEKLIPELEPLINVYGYFILETFPFIEYEIVEPKLQRSFNKEYTKELTKVRPLAIDYTDCFKQTDNLLNSAIGQYNLKVYENYFRVVKTQNPPHKTSPDYLPKFLGMLNR</sequence>